<reference evidence="2 3" key="1">
    <citation type="submission" date="2019-10" db="EMBL/GenBank/DDBJ databases">
        <title>Complete genome sequences for adaption low water activity.</title>
        <authorList>
            <person name="Zhao L."/>
            <person name="Zhong J."/>
        </authorList>
    </citation>
    <scope>NUCLEOTIDE SEQUENCE [LARGE SCALE GENOMIC DNA]</scope>
    <source>
        <strain evidence="2 3">FDU301</strain>
        <plasmid evidence="3">pfdu301a</plasmid>
    </source>
</reference>
<evidence type="ECO:0000313" key="2">
    <source>
        <dbReference type="EMBL" id="QJX80791.1"/>
    </source>
</evidence>
<name>A0A6M6E163_PRIMG</name>
<evidence type="ECO:0000256" key="1">
    <source>
        <dbReference type="SAM" id="Phobius"/>
    </source>
</evidence>
<feature type="transmembrane region" description="Helical" evidence="1">
    <location>
        <begin position="20"/>
        <end position="38"/>
    </location>
</feature>
<geneLocation type="plasmid" evidence="3">
    <name>pfdu301a</name>
</geneLocation>
<sequence>MVKNLFNQFRKEEDGGLVEYLILIAIAAVAAALLFPGLRKNLIGWFNDMVDNVKTGITGKTDVTTNAGATVNGGGSKVTGTW</sequence>
<keyword evidence="2" id="KW-0614">Plasmid</keyword>
<accession>A0A6M6E163</accession>
<proteinExistence type="predicted"/>
<dbReference type="RefSeq" id="WP_171778790.1">
    <property type="nucleotide sequence ID" value="NZ_CP045273.1"/>
</dbReference>
<organism evidence="2 3">
    <name type="scientific">Priestia megaterium</name>
    <name type="common">Bacillus megaterium</name>
    <dbReference type="NCBI Taxonomy" id="1404"/>
    <lineage>
        <taxon>Bacteria</taxon>
        <taxon>Bacillati</taxon>
        <taxon>Bacillota</taxon>
        <taxon>Bacilli</taxon>
        <taxon>Bacillales</taxon>
        <taxon>Bacillaceae</taxon>
        <taxon>Priestia</taxon>
    </lineage>
</organism>
<gene>
    <name evidence="2" type="ORF">FDZ14_32390</name>
</gene>
<dbReference type="AlphaFoldDB" id="A0A6M6E163"/>
<keyword evidence="1" id="KW-1133">Transmembrane helix</keyword>
<keyword evidence="1" id="KW-0472">Membrane</keyword>
<evidence type="ECO:0008006" key="4">
    <source>
        <dbReference type="Google" id="ProtNLM"/>
    </source>
</evidence>
<keyword evidence="1" id="KW-0812">Transmembrane</keyword>
<evidence type="ECO:0000313" key="3">
    <source>
        <dbReference type="Proteomes" id="UP000501076"/>
    </source>
</evidence>
<dbReference type="EMBL" id="CP045273">
    <property type="protein sequence ID" value="QJX80791.1"/>
    <property type="molecule type" value="Genomic_DNA"/>
</dbReference>
<dbReference type="Proteomes" id="UP000501076">
    <property type="component" value="Plasmid pFDU301A"/>
</dbReference>
<protein>
    <recommendedName>
        <fullName evidence="4">Flp family type IVb pilin</fullName>
    </recommendedName>
</protein>